<accession>A0ABN7RL69</accession>
<evidence type="ECO:0000313" key="2">
    <source>
        <dbReference type="Proteomes" id="UP000681526"/>
    </source>
</evidence>
<evidence type="ECO:0008006" key="3">
    <source>
        <dbReference type="Google" id="ProtNLM"/>
    </source>
</evidence>
<organism evidence="1 2">
    <name type="scientific">Thermobacillus xylanilyticus</name>
    <dbReference type="NCBI Taxonomy" id="76633"/>
    <lineage>
        <taxon>Bacteria</taxon>
        <taxon>Bacillati</taxon>
        <taxon>Bacillota</taxon>
        <taxon>Bacilli</taxon>
        <taxon>Bacillales</taxon>
        <taxon>Paenibacillaceae</taxon>
        <taxon>Thermobacillus</taxon>
    </lineage>
</organism>
<reference evidence="1 2" key="1">
    <citation type="submission" date="2021-04" db="EMBL/GenBank/DDBJ databases">
        <authorList>
            <person name="Rakotoarivonina H."/>
        </authorList>
    </citation>
    <scope>NUCLEOTIDE SEQUENCE [LARGE SCALE GENOMIC DNA]</scope>
    <source>
        <strain evidence="1 2">XE</strain>
    </source>
</reference>
<dbReference type="EMBL" id="CAJRAY010000018">
    <property type="protein sequence ID" value="CAG5080316.1"/>
    <property type="molecule type" value="Genomic_DNA"/>
</dbReference>
<sequence length="50" mass="5324">MKSIAVFCGSSEGASSDYREGAIRLGHELARRRITLIYGGANVGRSPITV</sequence>
<dbReference type="Proteomes" id="UP000681526">
    <property type="component" value="Unassembled WGS sequence"/>
</dbReference>
<protein>
    <recommendedName>
        <fullName evidence="3">TIGR00730 family Rossman fold protein</fullName>
    </recommendedName>
</protein>
<dbReference type="Gene3D" id="3.40.50.450">
    <property type="match status" value="1"/>
</dbReference>
<keyword evidence="2" id="KW-1185">Reference proteome</keyword>
<comment type="caution">
    <text evidence="1">The sequence shown here is derived from an EMBL/GenBank/DDBJ whole genome shotgun (WGS) entry which is preliminary data.</text>
</comment>
<dbReference type="SUPFAM" id="SSF102405">
    <property type="entry name" value="MCP/YpsA-like"/>
    <property type="match status" value="1"/>
</dbReference>
<gene>
    <name evidence="1" type="primary">txxe 319</name>
    <name evidence="1" type="ORF">TXXE_04200</name>
</gene>
<name>A0ABN7RL69_THEXY</name>
<proteinExistence type="predicted"/>
<evidence type="ECO:0000313" key="1">
    <source>
        <dbReference type="EMBL" id="CAG5080316.1"/>
    </source>
</evidence>